<proteinExistence type="predicted"/>
<name>A0A2H1WNV4_SPOFR</name>
<reference evidence="1" key="1">
    <citation type="submission" date="2016-07" db="EMBL/GenBank/DDBJ databases">
        <authorList>
            <person name="Bretaudeau A."/>
        </authorList>
    </citation>
    <scope>NUCLEOTIDE SEQUENCE</scope>
    <source>
        <strain evidence="1">Rice</strain>
        <tissue evidence="1">Whole body</tissue>
    </source>
</reference>
<evidence type="ECO:0000313" key="1">
    <source>
        <dbReference type="EMBL" id="SOQ54753.1"/>
    </source>
</evidence>
<dbReference type="AlphaFoldDB" id="A0A2H1WNV4"/>
<accession>A0A2H1WNV4</accession>
<dbReference type="EMBL" id="ODYU01009977">
    <property type="protein sequence ID" value="SOQ54753.1"/>
    <property type="molecule type" value="Genomic_DNA"/>
</dbReference>
<organism evidence="1">
    <name type="scientific">Spodoptera frugiperda</name>
    <name type="common">Fall armyworm</name>
    <dbReference type="NCBI Taxonomy" id="7108"/>
    <lineage>
        <taxon>Eukaryota</taxon>
        <taxon>Metazoa</taxon>
        <taxon>Ecdysozoa</taxon>
        <taxon>Arthropoda</taxon>
        <taxon>Hexapoda</taxon>
        <taxon>Insecta</taxon>
        <taxon>Pterygota</taxon>
        <taxon>Neoptera</taxon>
        <taxon>Endopterygota</taxon>
        <taxon>Lepidoptera</taxon>
        <taxon>Glossata</taxon>
        <taxon>Ditrysia</taxon>
        <taxon>Noctuoidea</taxon>
        <taxon>Noctuidae</taxon>
        <taxon>Amphipyrinae</taxon>
        <taxon>Spodoptera</taxon>
    </lineage>
</organism>
<protein>
    <submittedName>
        <fullName evidence="1">SFRICE_018477</fullName>
    </submittedName>
</protein>
<sequence length="222" mass="23815">MVTNTRIGTWDGMGKIGKGGIGPPVTSLTQRNTMQALFHVGFLPQPARRDAHKDTQSRWHSVIKENAETYTTASTDPHHTHRIIGNAYIRNAYDAYIADLWTINRFSASEAFDCTVGAVAGQLAAAQRVAGSIPARSNSLCDPQIVVSGLGVMCIGVAGLLGVRNLRVVGESGIGKIGKGGNWAASNLTHTKQALFHEGTFERQSKYNTNNVCLSVSPLVKL</sequence>
<gene>
    <name evidence="1" type="ORF">SFRICE_018477</name>
</gene>